<dbReference type="PROSITE" id="PS01144">
    <property type="entry name" value="RIBOSOMAL_L31E"/>
    <property type="match status" value="1"/>
</dbReference>
<dbReference type="NCBIfam" id="TIGR01464">
    <property type="entry name" value="hemE"/>
    <property type="match status" value="1"/>
</dbReference>
<evidence type="ECO:0000256" key="1">
    <source>
        <dbReference type="ARBA" id="ARBA00002448"/>
    </source>
</evidence>
<dbReference type="EC" id="4.1.1.37" evidence="15"/>
<evidence type="ECO:0000256" key="15">
    <source>
        <dbReference type="RuleBase" id="RU000554"/>
    </source>
</evidence>
<keyword evidence="7" id="KW-0963">Cytoplasm</keyword>
<evidence type="ECO:0000256" key="6">
    <source>
        <dbReference type="ARBA" id="ARBA00011738"/>
    </source>
</evidence>
<dbReference type="InterPro" id="IPR023621">
    <property type="entry name" value="Ribosomal_eL31_dom_sf"/>
</dbReference>
<dbReference type="EMBL" id="AJVK01013080">
    <property type="status" value="NOT_ANNOTATED_CDS"/>
    <property type="molecule type" value="Genomic_DNA"/>
</dbReference>
<proteinExistence type="inferred from homology"/>
<comment type="similarity">
    <text evidence="4 16">Belongs to the uroporphyrinogen decarboxylase family.</text>
</comment>
<dbReference type="HAMAP" id="MF_00218">
    <property type="entry name" value="URO_D"/>
    <property type="match status" value="1"/>
</dbReference>
<dbReference type="InterPro" id="IPR038071">
    <property type="entry name" value="UROD/MetE-like_sf"/>
</dbReference>
<dbReference type="Pfam" id="PF01198">
    <property type="entry name" value="Ribosomal_L31e"/>
    <property type="match status" value="1"/>
</dbReference>
<dbReference type="SUPFAM" id="SSF51726">
    <property type="entry name" value="UROD/MetE-like"/>
    <property type="match status" value="1"/>
</dbReference>
<dbReference type="SMART" id="SM01380">
    <property type="entry name" value="Ribosomal_L31e"/>
    <property type="match status" value="1"/>
</dbReference>
<dbReference type="FunFam" id="3.10.440.10:FF:000001">
    <property type="entry name" value="60S ribosomal protein L31"/>
    <property type="match status" value="1"/>
</dbReference>
<evidence type="ECO:0000256" key="8">
    <source>
        <dbReference type="ARBA" id="ARBA00022793"/>
    </source>
</evidence>
<dbReference type="InterPro" id="IPR006361">
    <property type="entry name" value="Uroporphyrinogen_deCO2ase_HemE"/>
</dbReference>
<dbReference type="PANTHER" id="PTHR21091:SF169">
    <property type="entry name" value="UROPORPHYRINOGEN DECARBOXYLASE"/>
    <property type="match status" value="1"/>
</dbReference>
<evidence type="ECO:0000256" key="14">
    <source>
        <dbReference type="ARBA" id="ARBA00048411"/>
    </source>
</evidence>
<dbReference type="InterPro" id="IPR020052">
    <property type="entry name" value="Ribosomal_eL31_CS"/>
</dbReference>
<keyword evidence="11 15" id="KW-0456">Lyase</keyword>
<protein>
    <recommendedName>
        <fullName evidence="15">Uroporphyrinogen decarboxylase</fullName>
        <ecNumber evidence="15">4.1.1.37</ecNumber>
    </recommendedName>
</protein>
<evidence type="ECO:0000256" key="7">
    <source>
        <dbReference type="ARBA" id="ARBA00022490"/>
    </source>
</evidence>
<accession>A0A1B0GN91</accession>
<reference evidence="19" key="1">
    <citation type="submission" date="2022-08" db="UniProtKB">
        <authorList>
            <consortium name="EnsemblMetazoa"/>
        </authorList>
    </citation>
    <scope>IDENTIFICATION</scope>
    <source>
        <strain evidence="19">Israel</strain>
    </source>
</reference>
<dbReference type="CDD" id="cd00717">
    <property type="entry name" value="URO-D"/>
    <property type="match status" value="1"/>
</dbReference>
<feature type="domain" description="Uroporphyrinogen decarboxylase (URO-D)" evidence="18">
    <location>
        <begin position="148"/>
        <end position="164"/>
    </location>
</feature>
<evidence type="ECO:0000313" key="20">
    <source>
        <dbReference type="Proteomes" id="UP000092462"/>
    </source>
</evidence>
<evidence type="ECO:0000256" key="5">
    <source>
        <dbReference type="ARBA" id="ARBA00010808"/>
    </source>
</evidence>
<dbReference type="GO" id="GO:0006412">
    <property type="term" value="P:translation"/>
    <property type="evidence" value="ECO:0007669"/>
    <property type="project" value="InterPro"/>
</dbReference>
<comment type="function">
    <text evidence="1">Catalyzes the decarboxylation of four acetate groups of uroporphyrinogen-III to yield coproporphyrinogen-III.</text>
</comment>
<dbReference type="PROSITE" id="PS00906">
    <property type="entry name" value="UROD_1"/>
    <property type="match status" value="1"/>
</dbReference>
<dbReference type="InterPro" id="IPR000054">
    <property type="entry name" value="Ribosomal_eL31"/>
</dbReference>
<evidence type="ECO:0000256" key="2">
    <source>
        <dbReference type="ARBA" id="ARBA00004514"/>
    </source>
</evidence>
<dbReference type="Pfam" id="PF01208">
    <property type="entry name" value="URO-D"/>
    <property type="match status" value="1"/>
</dbReference>
<feature type="domain" description="Uroporphyrinogen decarboxylase (URO-D)" evidence="17">
    <location>
        <begin position="29"/>
        <end position="38"/>
    </location>
</feature>
<dbReference type="VEuPathDB" id="VectorBase:PPAPM1_007021"/>
<comment type="subunit">
    <text evidence="6">Homodimer.</text>
</comment>
<dbReference type="FunFam" id="3.20.20.210:FF:000001">
    <property type="entry name" value="Uroporphyrinogen decarboxylase"/>
    <property type="match status" value="1"/>
</dbReference>
<dbReference type="GO" id="GO:0004853">
    <property type="term" value="F:uroporphyrinogen decarboxylase activity"/>
    <property type="evidence" value="ECO:0007669"/>
    <property type="project" value="UniProtKB-EC"/>
</dbReference>
<evidence type="ECO:0000259" key="17">
    <source>
        <dbReference type="PROSITE" id="PS00906"/>
    </source>
</evidence>
<dbReference type="InterPro" id="IPR000257">
    <property type="entry name" value="Uroporphyrinogen_deCOase"/>
</dbReference>
<evidence type="ECO:0000256" key="11">
    <source>
        <dbReference type="ARBA" id="ARBA00023239"/>
    </source>
</evidence>
<dbReference type="GO" id="GO:0005840">
    <property type="term" value="C:ribosome"/>
    <property type="evidence" value="ECO:0007669"/>
    <property type="project" value="UniProtKB-KW"/>
</dbReference>
<dbReference type="AlphaFoldDB" id="A0A1B0GN91"/>
<keyword evidence="20" id="KW-1185">Reference proteome</keyword>
<sequence>MSLSNKQFPVLKNDNLLRAARGETVDRIPVWVMRQAGRYLPEFQEVRKKYDFFTVCRTPELACEVTMQPLRRFDLDASIIFSDILVIPQALGLVVEMHPGKGPVFPDPLNGPADLARLTPNGAVDRLKYVGEAITMMRHLLDGKVPLIGFTGAPWTLMGYMIEGGGSKTMSKAKSWISDHPEETRKLLDLLTGIIVDYLEMQVKAGAQMLQVFESSAEHLSKEEFLSVAFPHLKEIPEKLRKKLQEQNIEPVPMTIFAKGAGHSLKEQAKLGYEVIGIDWTVDPLVAREEVGDNITLQGNLDPQDMYKNPEELRFLTKEMVQKFGKKRYIANLGHGITPQTPIESMSIFCDTIFGGNPLGKMAKSKTEKRTKSAINEVVTRECTIHLSKRIHNIGFKKRAPRAIKEIRKFAEHEMGTKDVRIDTRLNKHIWSKGIRSVPVRVRVRLARRRNDDEDSPNKLYTLVTYVPVPTFKGLQTENVESSDD</sequence>
<keyword evidence="10" id="KW-0350">Heme biosynthesis</keyword>
<dbReference type="CDD" id="cd00463">
    <property type="entry name" value="Ribosomal_L31e"/>
    <property type="match status" value="1"/>
</dbReference>
<dbReference type="GO" id="GO:0006783">
    <property type="term" value="P:heme biosynthetic process"/>
    <property type="evidence" value="ECO:0007669"/>
    <property type="project" value="UniProtKB-KW"/>
</dbReference>
<evidence type="ECO:0000256" key="16">
    <source>
        <dbReference type="RuleBase" id="RU004169"/>
    </source>
</evidence>
<keyword evidence="9" id="KW-0689">Ribosomal protein</keyword>
<keyword evidence="8 15" id="KW-0210">Decarboxylase</keyword>
<evidence type="ECO:0000259" key="18">
    <source>
        <dbReference type="PROSITE" id="PS00907"/>
    </source>
</evidence>
<evidence type="ECO:0000256" key="12">
    <source>
        <dbReference type="ARBA" id="ARBA00023244"/>
    </source>
</evidence>
<evidence type="ECO:0000256" key="10">
    <source>
        <dbReference type="ARBA" id="ARBA00023133"/>
    </source>
</evidence>
<evidence type="ECO:0000256" key="9">
    <source>
        <dbReference type="ARBA" id="ARBA00022980"/>
    </source>
</evidence>
<keyword evidence="13" id="KW-0687">Ribonucleoprotein</keyword>
<dbReference type="VEuPathDB" id="VectorBase:PPAPM1_011014"/>
<dbReference type="GO" id="GO:0003735">
    <property type="term" value="F:structural constituent of ribosome"/>
    <property type="evidence" value="ECO:0007669"/>
    <property type="project" value="InterPro"/>
</dbReference>
<dbReference type="Proteomes" id="UP000092462">
    <property type="component" value="Unassembled WGS sequence"/>
</dbReference>
<name>A0A1B0GN91_PHLPP</name>
<evidence type="ECO:0000256" key="3">
    <source>
        <dbReference type="ARBA" id="ARBA00004804"/>
    </source>
</evidence>
<dbReference type="SUPFAM" id="SSF54575">
    <property type="entry name" value="Ribosomal protein L31e"/>
    <property type="match status" value="1"/>
</dbReference>
<keyword evidence="12 15" id="KW-0627">Porphyrin biosynthesis</keyword>
<evidence type="ECO:0000256" key="4">
    <source>
        <dbReference type="ARBA" id="ARBA00009935"/>
    </source>
</evidence>
<dbReference type="Gene3D" id="3.10.440.10">
    <property type="match status" value="1"/>
</dbReference>
<dbReference type="PANTHER" id="PTHR21091">
    <property type="entry name" value="METHYLTETRAHYDROFOLATE:HOMOCYSTEINE METHYLTRANSFERASE RELATED"/>
    <property type="match status" value="1"/>
</dbReference>
<dbReference type="EnsemblMetazoa" id="PPAI004454-RA">
    <property type="protein sequence ID" value="PPAI004454-PA"/>
    <property type="gene ID" value="PPAI004454"/>
</dbReference>
<comment type="catalytic activity">
    <reaction evidence="14">
        <text>uroporphyrinogen III + 4 H(+) = coproporphyrinogen III + 4 CO2</text>
        <dbReference type="Rhea" id="RHEA:19865"/>
        <dbReference type="ChEBI" id="CHEBI:15378"/>
        <dbReference type="ChEBI" id="CHEBI:16526"/>
        <dbReference type="ChEBI" id="CHEBI:57308"/>
        <dbReference type="ChEBI" id="CHEBI:57309"/>
        <dbReference type="EC" id="4.1.1.37"/>
    </reaction>
    <physiologicalReaction direction="left-to-right" evidence="14">
        <dbReference type="Rhea" id="RHEA:19866"/>
    </physiologicalReaction>
</comment>
<comment type="subcellular location">
    <subcellularLocation>
        <location evidence="2">Cytoplasm</location>
        <location evidence="2">Cytosol</location>
    </subcellularLocation>
</comment>
<dbReference type="GO" id="GO:0005829">
    <property type="term" value="C:cytosol"/>
    <property type="evidence" value="ECO:0007669"/>
    <property type="project" value="UniProtKB-SubCell"/>
</dbReference>
<evidence type="ECO:0000256" key="13">
    <source>
        <dbReference type="ARBA" id="ARBA00023274"/>
    </source>
</evidence>
<dbReference type="Gene3D" id="3.20.20.210">
    <property type="match status" value="1"/>
</dbReference>
<dbReference type="PROSITE" id="PS00907">
    <property type="entry name" value="UROD_2"/>
    <property type="match status" value="1"/>
</dbReference>
<organism evidence="19 20">
    <name type="scientific">Phlebotomus papatasi</name>
    <name type="common">Sandfly</name>
    <dbReference type="NCBI Taxonomy" id="29031"/>
    <lineage>
        <taxon>Eukaryota</taxon>
        <taxon>Metazoa</taxon>
        <taxon>Ecdysozoa</taxon>
        <taxon>Arthropoda</taxon>
        <taxon>Hexapoda</taxon>
        <taxon>Insecta</taxon>
        <taxon>Pterygota</taxon>
        <taxon>Neoptera</taxon>
        <taxon>Endopterygota</taxon>
        <taxon>Diptera</taxon>
        <taxon>Nematocera</taxon>
        <taxon>Psychodoidea</taxon>
        <taxon>Psychodidae</taxon>
        <taxon>Phlebotomus</taxon>
        <taxon>Phlebotomus</taxon>
    </lineage>
</organism>
<comment type="similarity">
    <text evidence="5">Belongs to the eukaryotic ribosomal protein eL31 family.</text>
</comment>
<dbReference type="GO" id="GO:1990904">
    <property type="term" value="C:ribonucleoprotein complex"/>
    <property type="evidence" value="ECO:0007669"/>
    <property type="project" value="UniProtKB-KW"/>
</dbReference>
<dbReference type="VEuPathDB" id="VectorBase:PPAI004454"/>
<comment type="pathway">
    <text evidence="3 15">Porphyrin-containing compound metabolism; protoporphyrin-IX biosynthesis; coproporphyrinogen-III from 5-aminolevulinate: step 4/4.</text>
</comment>
<evidence type="ECO:0000313" key="19">
    <source>
        <dbReference type="EnsemblMetazoa" id="PPAI004454-PA"/>
    </source>
</evidence>